<dbReference type="Proteomes" id="UP000002497">
    <property type="component" value="Unassembled WGS sequence"/>
</dbReference>
<protein>
    <submittedName>
        <fullName evidence="1">Predicted protein</fullName>
    </submittedName>
</protein>
<accession>E9D332</accession>
<evidence type="ECO:0000313" key="1">
    <source>
        <dbReference type="EMBL" id="EFW19027.1"/>
    </source>
</evidence>
<proteinExistence type="predicted"/>
<evidence type="ECO:0000313" key="2">
    <source>
        <dbReference type="Proteomes" id="UP000002497"/>
    </source>
</evidence>
<name>E9D332_COCPS</name>
<keyword evidence="2" id="KW-1185">Reference proteome</keyword>
<reference evidence="2" key="2">
    <citation type="submission" date="2010-03" db="EMBL/GenBank/DDBJ databases">
        <title>The genome sequence of Coccidioides posadasii strain Silveira.</title>
        <authorList>
            <consortium name="The Broad Institute Genome Sequencing Center for Infectious Disease"/>
            <person name="Neafsey D."/>
            <person name="Orbach M."/>
            <person name="Henn M.R."/>
            <person name="Cole G.T."/>
            <person name="Galgiani J."/>
            <person name="Gardner M.J."/>
            <person name="Kirkland T.N."/>
            <person name="Taylor J.W."/>
            <person name="Young S.K."/>
            <person name="Zeng Q."/>
            <person name="Koehrsen M."/>
            <person name="Alvarado L."/>
            <person name="Berlin A."/>
            <person name="Borenstein D."/>
            <person name="Chapman S.B."/>
            <person name="Chen Z."/>
            <person name="Engels R."/>
            <person name="Freedman E."/>
            <person name="Gellesch M."/>
            <person name="Goldberg J."/>
            <person name="Griggs A."/>
            <person name="Gujja S."/>
            <person name="Heilman E."/>
            <person name="Heiman D."/>
            <person name="Howarth C."/>
            <person name="Jen D."/>
            <person name="Larson L."/>
            <person name="Mehta T."/>
            <person name="Neiman D."/>
            <person name="Park D."/>
            <person name="Pearson M."/>
            <person name="Richards J."/>
            <person name="Roberts A."/>
            <person name="Saif S."/>
            <person name="Shea T."/>
            <person name="Shenoy N."/>
            <person name="Sisk P."/>
            <person name="Stolte C."/>
            <person name="Sykes S."/>
            <person name="Walk T."/>
            <person name="White J."/>
            <person name="Yandava C."/>
            <person name="Haas B."/>
            <person name="Nusbaum C."/>
            <person name="Birren B."/>
        </authorList>
    </citation>
    <scope>NUCLEOTIDE SEQUENCE [LARGE SCALE GENOMIC DNA]</scope>
    <source>
        <strain evidence="2">RMSCC 757 / Silveira</strain>
    </source>
</reference>
<dbReference type="HOGENOM" id="CLU_2558147_0_0_1"/>
<dbReference type="EMBL" id="GL636491">
    <property type="protein sequence ID" value="EFW19027.1"/>
    <property type="molecule type" value="Genomic_DNA"/>
</dbReference>
<gene>
    <name evidence="1" type="ORF">CPSG_04573</name>
</gene>
<reference evidence="2" key="1">
    <citation type="journal article" date="2010" name="Genome Res.">
        <title>Population genomic sequencing of Coccidioides fungi reveals recent hybridization and transposon control.</title>
        <authorList>
            <person name="Neafsey D.E."/>
            <person name="Barker B.M."/>
            <person name="Sharpton T.J."/>
            <person name="Stajich J.E."/>
            <person name="Park D.J."/>
            <person name="Whiston E."/>
            <person name="Hung C.-Y."/>
            <person name="McMahan C."/>
            <person name="White J."/>
            <person name="Sykes S."/>
            <person name="Heiman D."/>
            <person name="Young S."/>
            <person name="Zeng Q."/>
            <person name="Abouelleil A."/>
            <person name="Aftuck L."/>
            <person name="Bessette D."/>
            <person name="Brown A."/>
            <person name="FitzGerald M."/>
            <person name="Lui A."/>
            <person name="Macdonald J.P."/>
            <person name="Priest M."/>
            <person name="Orbach M.J."/>
            <person name="Galgiani J.N."/>
            <person name="Kirkland T.N."/>
            <person name="Cole G.T."/>
            <person name="Birren B.W."/>
            <person name="Henn M.R."/>
            <person name="Taylor J.W."/>
            <person name="Rounsley S.D."/>
        </authorList>
    </citation>
    <scope>NUCLEOTIDE SEQUENCE [LARGE SCALE GENOMIC DNA]</scope>
    <source>
        <strain evidence="2">RMSCC 757 / Silveira</strain>
    </source>
</reference>
<dbReference type="AlphaFoldDB" id="E9D332"/>
<dbReference type="VEuPathDB" id="FungiDB:CPSG_04573"/>
<organism evidence="2">
    <name type="scientific">Coccidioides posadasii (strain RMSCC 757 / Silveira)</name>
    <name type="common">Valley fever fungus</name>
    <dbReference type="NCBI Taxonomy" id="443226"/>
    <lineage>
        <taxon>Eukaryota</taxon>
        <taxon>Fungi</taxon>
        <taxon>Dikarya</taxon>
        <taxon>Ascomycota</taxon>
        <taxon>Pezizomycotina</taxon>
        <taxon>Eurotiomycetes</taxon>
        <taxon>Eurotiomycetidae</taxon>
        <taxon>Onygenales</taxon>
        <taxon>Onygenaceae</taxon>
        <taxon>Coccidioides</taxon>
    </lineage>
</organism>
<sequence length="82" mass="9222">MAGFLVIAHLITANHHIIGIRLCCENWRDGNLTLSYFALSMSQDSFVGMKASKRCQQLLEIPLSYWESSNNIPYFGVAVTID</sequence>